<dbReference type="SUPFAM" id="SSF56003">
    <property type="entry name" value="Molybdenum cofactor-binding domain"/>
    <property type="match status" value="2"/>
</dbReference>
<keyword evidence="1" id="KW-0732">Signal</keyword>
<dbReference type="OrthoDB" id="6177861at2"/>
<dbReference type="AlphaFoldDB" id="A0A286D2A6"/>
<evidence type="ECO:0000256" key="1">
    <source>
        <dbReference type="ARBA" id="ARBA00022729"/>
    </source>
</evidence>
<dbReference type="GO" id="GO:0016491">
    <property type="term" value="F:oxidoreductase activity"/>
    <property type="evidence" value="ECO:0007669"/>
    <property type="project" value="InterPro"/>
</dbReference>
<dbReference type="Pfam" id="PF20256">
    <property type="entry name" value="MoCoBD_2"/>
    <property type="match status" value="2"/>
</dbReference>
<dbReference type="PANTHER" id="PTHR47495">
    <property type="entry name" value="ALDEHYDE DEHYDROGENASE"/>
    <property type="match status" value="1"/>
</dbReference>
<organism evidence="3 4">
    <name type="scientific">Pseudoxanthomonas wuyuanensis</name>
    <dbReference type="NCBI Taxonomy" id="1073196"/>
    <lineage>
        <taxon>Bacteria</taxon>
        <taxon>Pseudomonadati</taxon>
        <taxon>Pseudomonadota</taxon>
        <taxon>Gammaproteobacteria</taxon>
        <taxon>Lysobacterales</taxon>
        <taxon>Lysobacteraceae</taxon>
        <taxon>Pseudoxanthomonas</taxon>
    </lineage>
</organism>
<protein>
    <submittedName>
        <fullName evidence="3">Isoquinoline 1-oxidoreductase, beta subunit</fullName>
    </submittedName>
</protein>
<dbReference type="InterPro" id="IPR019546">
    <property type="entry name" value="TAT_signal_bac_arc"/>
</dbReference>
<dbReference type="InterPro" id="IPR012368">
    <property type="entry name" value="OxRdtase_Mopterin-bd_su_IorB"/>
</dbReference>
<feature type="domain" description="Aldehyde oxidase/xanthine dehydrogenase a/b hammerhead" evidence="2">
    <location>
        <begin position="216"/>
        <end position="294"/>
    </location>
</feature>
<evidence type="ECO:0000313" key="4">
    <source>
        <dbReference type="Proteomes" id="UP000219374"/>
    </source>
</evidence>
<dbReference type="RefSeq" id="WP_097120868.1">
    <property type="nucleotide sequence ID" value="NZ_OCND01000002.1"/>
</dbReference>
<dbReference type="Gene3D" id="3.30.365.10">
    <property type="entry name" value="Aldehyde oxidase/xanthine dehydrogenase, molybdopterin binding domain"/>
    <property type="match status" value="5"/>
</dbReference>
<reference evidence="3 4" key="1">
    <citation type="submission" date="2017-09" db="EMBL/GenBank/DDBJ databases">
        <authorList>
            <person name="Ehlers B."/>
            <person name="Leendertz F.H."/>
        </authorList>
    </citation>
    <scope>NUCLEOTIDE SEQUENCE [LARGE SCALE GENOMIC DNA]</scope>
    <source>
        <strain evidence="3 4">CGMCC 1.10978</strain>
    </source>
</reference>
<sequence>MNAVTRTSRRNFLKAGAALGGGLVVAFVVPGARRLAMAQQAAAADGASGAFAPNAYLRIGSDDSITVLSAHAEMGQGIWTTLPMLIAEELDADWSKIRVEHAPAAEAYFSSVFGMQGTGGSTTTWSEFDRYRQAGAAARAMLVQAAATRFGVPASEVRTENGEVIAGNQRLRYGALADDAGKLAPPAMDTLKLKDASDWRVIGKPTKRLDTPEKITGQAKFGMDVQFDGLLTAVVARAPVFGGKPRSIDDTAAKAIPGVRQVLQVPSGVAVVADHYWAAKLGRDALVIDWDPGEHAALDSDALRREFSALADTPGAVAAQAGNVDAALAGAARTVAAEYAVPYLAHAAMEPLNCTVKLQADRCDIWCGTQFPTLDQRNAARITGLAPEKIFIHTPFLGGAFGRRATPTSDVVSEAVEIAKAAGAPVKTVWTREDDTRGGYYRSAFVQKASVGLDENGMPVAWRQVLVGQSIMAGTFMEAMMVRNGVDHTSVEGVSDSPYVTGTAAHRVDLHSPSTGIPVLWWRSVGHSYNAFVMESLVDELAHAAGRGPLEYRRALLAKHPRHLAALELAAEKFGWSAPAVPGRGRGIAVHESFGSFVAQAAEVSVEDGAIRVHRVVCAIDCGPAVNPDAVRAQMESGIAFGLGAALHSTLTLRQGQVQESNFHDYRVLRIDEMPVVDVHIVPSTEKMGGAGEPGTPPIAPAVANAVFALTGQRLRELPLRLSAAPAADNAA</sequence>
<dbReference type="InterPro" id="IPR006311">
    <property type="entry name" value="TAT_signal"/>
</dbReference>
<dbReference type="PROSITE" id="PS51318">
    <property type="entry name" value="TAT"/>
    <property type="match status" value="1"/>
</dbReference>
<dbReference type="Proteomes" id="UP000219374">
    <property type="component" value="Unassembled WGS sequence"/>
</dbReference>
<dbReference type="EMBL" id="OCND01000002">
    <property type="protein sequence ID" value="SOD52780.1"/>
    <property type="molecule type" value="Genomic_DNA"/>
</dbReference>
<dbReference type="Gene3D" id="3.90.1170.50">
    <property type="entry name" value="Aldehyde oxidase/xanthine dehydrogenase, a/b hammerhead"/>
    <property type="match status" value="1"/>
</dbReference>
<accession>A0A286D2A6</accession>
<proteinExistence type="predicted"/>
<dbReference type="InterPro" id="IPR052516">
    <property type="entry name" value="N-heterocyclic_Hydroxylase"/>
</dbReference>
<dbReference type="InterPro" id="IPR008274">
    <property type="entry name" value="AldOxase/xan_DH_MoCoBD1"/>
</dbReference>
<evidence type="ECO:0000259" key="2">
    <source>
        <dbReference type="SMART" id="SM01008"/>
    </source>
</evidence>
<dbReference type="NCBIfam" id="TIGR01409">
    <property type="entry name" value="TAT_signal_seq"/>
    <property type="match status" value="1"/>
</dbReference>
<dbReference type="Pfam" id="PF02738">
    <property type="entry name" value="MoCoBD_1"/>
    <property type="match status" value="1"/>
</dbReference>
<dbReference type="PANTHER" id="PTHR47495:SF2">
    <property type="entry name" value="ALDEHYDE DEHYDROGENASE"/>
    <property type="match status" value="1"/>
</dbReference>
<evidence type="ECO:0000313" key="3">
    <source>
        <dbReference type="EMBL" id="SOD52780.1"/>
    </source>
</evidence>
<gene>
    <name evidence="3" type="ORF">SAMN06296416_10278</name>
</gene>
<keyword evidence="4" id="KW-1185">Reference proteome</keyword>
<dbReference type="SMART" id="SM01008">
    <property type="entry name" value="Ald_Xan_dh_C"/>
    <property type="match status" value="1"/>
</dbReference>
<name>A0A286D2A6_9GAMM</name>
<dbReference type="InterPro" id="IPR000674">
    <property type="entry name" value="Ald_Oxase/Xan_DH_a/b"/>
</dbReference>
<dbReference type="InterPro" id="IPR037165">
    <property type="entry name" value="AldOxase/xan_DH_Mopterin-bd_sf"/>
</dbReference>
<dbReference type="InterPro" id="IPR046867">
    <property type="entry name" value="AldOxase/xan_DH_MoCoBD2"/>
</dbReference>
<dbReference type="PIRSF" id="PIRSF036389">
    <property type="entry name" value="IOR_B"/>
    <property type="match status" value="1"/>
</dbReference>